<evidence type="ECO:0000313" key="1">
    <source>
        <dbReference type="EMBL" id="XCM38104.1"/>
    </source>
</evidence>
<dbReference type="EMBL" id="CP159837">
    <property type="protein sequence ID" value="XCM38104.1"/>
    <property type="molecule type" value="Genomic_DNA"/>
</dbReference>
<dbReference type="AlphaFoldDB" id="A0AAU8JIZ9"/>
<organism evidence="1">
    <name type="scientific">Planktothricoides raciborskii GIHE-MW2</name>
    <dbReference type="NCBI Taxonomy" id="2792601"/>
    <lineage>
        <taxon>Bacteria</taxon>
        <taxon>Bacillati</taxon>
        <taxon>Cyanobacteriota</taxon>
        <taxon>Cyanophyceae</taxon>
        <taxon>Oscillatoriophycideae</taxon>
        <taxon>Oscillatoriales</taxon>
        <taxon>Oscillatoriaceae</taxon>
        <taxon>Planktothricoides</taxon>
    </lineage>
</organism>
<accession>A0AAU8JIZ9</accession>
<proteinExistence type="predicted"/>
<protein>
    <recommendedName>
        <fullName evidence="2">DGQHR domain-containing protein</fullName>
    </recommendedName>
</protein>
<reference evidence="1" key="1">
    <citation type="submission" date="2024-07" db="EMBL/GenBank/DDBJ databases">
        <authorList>
            <person name="Kim Y.J."/>
            <person name="Jeong J.Y."/>
        </authorList>
    </citation>
    <scope>NUCLEOTIDE SEQUENCE</scope>
    <source>
        <strain evidence="1">GIHE-MW2</strain>
    </source>
</reference>
<sequence length="729" mass="84730">MLGPSIQDWEVKTQGTYGEFHTLAGKVSYLMTKAKLKADTTPEGILTKYLAPVREVLNIDDLDFNQLLQRDLDDYRVATDLVDYLLKPNFGGPAFYTPILAAVLPFDGPNPIDSYPENLDISVTQVDGNTWEQTQYGEAFRVLKFWDKNNQMLHKTPLGRLDFNTKHVKLVVIDGQHRAMALLAIRRTIDRNWDAGTGGAYRYFYEKRINELLNNPPPDLLENIEFPVCICWFPHPTSDNSLWPNPHKAARKLFVDVNKNARTPSKSRLILLSDSELTSIFVREFLNHLRTKDARFPLHAIEYDYPHEQGEGVPVRKTALASILMLNSAIEWALRGPDKYIKDVNKTIQGTAKKTDKDRRLQYELEINKWLDSEIVDEGMNGPIAFVRNDLRNEHFPKTQLKTLIEKFWDGWGSVIMNIFSEFFPFKCHIEALKDLQNNWTAGAAHAILANDAMFKGLGIYWTLKEDHEQWLKNNQTARLDGGTVQDKTETVKAWEIIQYKEKEFEQERAKKLFNRKREINDELLKTADNIYKWLFTQAFLSGAVLTLASLKHDLGYDAKTFKERAEVWIRSWNLALELSLDRIKIFDRQQDYAFLDFTTLSPADAVYFRYLLLEFMQVSRSEEFTPEEKEAIARLLSQARKLYLDALVKDEEKTLKKNYPSMTSKVCQQKANVKAKNRMSKFCRKWFGITSQQFSDWLENFDRPLNQEISTLNESEYSYEESDFDDDN</sequence>
<gene>
    <name evidence="1" type="ORF">ABWT76_000930</name>
</gene>
<evidence type="ECO:0008006" key="2">
    <source>
        <dbReference type="Google" id="ProtNLM"/>
    </source>
</evidence>
<name>A0AAU8JIZ9_9CYAN</name>
<dbReference type="RefSeq" id="WP_354635723.1">
    <property type="nucleotide sequence ID" value="NZ_CP159837.1"/>
</dbReference>